<evidence type="ECO:0000256" key="1">
    <source>
        <dbReference type="SAM" id="MobiDB-lite"/>
    </source>
</evidence>
<dbReference type="Proteomes" id="UP000231252">
    <property type="component" value="Unassembled WGS sequence"/>
</dbReference>
<gene>
    <name evidence="2" type="ORF">COT50_01685</name>
</gene>
<evidence type="ECO:0000313" key="2">
    <source>
        <dbReference type="EMBL" id="PIS22479.1"/>
    </source>
</evidence>
<sequence length="68" mass="7466">LAFKLTRWKIDIKGAPSVFGLTLEERADKDAKDGKKGSVGIWDVDIKERKDAQKKAETPVTPAPPSTD</sequence>
<feature type="non-terminal residue" evidence="2">
    <location>
        <position position="1"/>
    </location>
</feature>
<feature type="region of interest" description="Disordered" evidence="1">
    <location>
        <begin position="48"/>
        <end position="68"/>
    </location>
</feature>
<reference evidence="3" key="1">
    <citation type="submission" date="2017-09" db="EMBL/GenBank/DDBJ databases">
        <title>Depth-based differentiation of microbial function through sediment-hosted aquifers and enrichment of novel symbionts in the deep terrestrial subsurface.</title>
        <authorList>
            <person name="Probst A.J."/>
            <person name="Ladd B."/>
            <person name="Jarett J.K."/>
            <person name="Geller-Mcgrath D.E."/>
            <person name="Sieber C.M.K."/>
            <person name="Emerson J.B."/>
            <person name="Anantharaman K."/>
            <person name="Thomas B.C."/>
            <person name="Malmstrom R."/>
            <person name="Stieglmeier M."/>
            <person name="Klingl A."/>
            <person name="Woyke T."/>
            <person name="Ryan C.M."/>
            <person name="Banfield J.F."/>
        </authorList>
    </citation>
    <scope>NUCLEOTIDE SEQUENCE [LARGE SCALE GENOMIC DNA]</scope>
</reference>
<dbReference type="AlphaFoldDB" id="A0A2H0XE95"/>
<comment type="caution">
    <text evidence="2">The sequence shown here is derived from an EMBL/GenBank/DDBJ whole genome shotgun (WGS) entry which is preliminary data.</text>
</comment>
<name>A0A2H0XE95_UNCKA</name>
<protein>
    <submittedName>
        <fullName evidence="2">Uncharacterized protein</fullName>
    </submittedName>
</protein>
<dbReference type="EMBL" id="PEYU01000030">
    <property type="protein sequence ID" value="PIS22479.1"/>
    <property type="molecule type" value="Genomic_DNA"/>
</dbReference>
<evidence type="ECO:0000313" key="3">
    <source>
        <dbReference type="Proteomes" id="UP000231252"/>
    </source>
</evidence>
<accession>A0A2H0XE95</accession>
<feature type="compositionally biased region" description="Basic and acidic residues" evidence="1">
    <location>
        <begin position="48"/>
        <end position="57"/>
    </location>
</feature>
<organism evidence="2 3">
    <name type="scientific">candidate division WWE3 bacterium CG08_land_8_20_14_0_20_41_10</name>
    <dbReference type="NCBI Taxonomy" id="1975085"/>
    <lineage>
        <taxon>Bacteria</taxon>
        <taxon>Katanobacteria</taxon>
    </lineage>
</organism>
<proteinExistence type="predicted"/>